<protein>
    <recommendedName>
        <fullName evidence="9">DoxX family protein</fullName>
    </recommendedName>
</protein>
<feature type="signal peptide" evidence="6">
    <location>
        <begin position="1"/>
        <end position="23"/>
    </location>
</feature>
<keyword evidence="3 5" id="KW-1133">Transmembrane helix</keyword>
<evidence type="ECO:0000256" key="3">
    <source>
        <dbReference type="ARBA" id="ARBA00022989"/>
    </source>
</evidence>
<evidence type="ECO:0000256" key="1">
    <source>
        <dbReference type="ARBA" id="ARBA00004141"/>
    </source>
</evidence>
<comment type="caution">
    <text evidence="7">The sequence shown here is derived from an EMBL/GenBank/DDBJ whole genome shotgun (WGS) entry which is preliminary data.</text>
</comment>
<proteinExistence type="predicted"/>
<organism evidence="7 8">
    <name type="scientific">Mycobacteroides saopaulense</name>
    <dbReference type="NCBI Taxonomy" id="1578165"/>
    <lineage>
        <taxon>Bacteria</taxon>
        <taxon>Bacillati</taxon>
        <taxon>Actinomycetota</taxon>
        <taxon>Actinomycetes</taxon>
        <taxon>Mycobacteriales</taxon>
        <taxon>Mycobacteriaceae</taxon>
        <taxon>Mycobacteroides</taxon>
    </lineage>
</organism>
<feature type="transmembrane region" description="Helical" evidence="5">
    <location>
        <begin position="72"/>
        <end position="90"/>
    </location>
</feature>
<evidence type="ECO:0008006" key="9">
    <source>
        <dbReference type="Google" id="ProtNLM"/>
    </source>
</evidence>
<sequence length="125" mass="12844">MTGRLLANPKVLATLAAMQAADAAVCIGPIGPVKASLEKVGLPQRIWWVLPVVKSASAVGLAGGIRWPALGRLTAFMLTVYFTLAVGAHLRAHDKMVNAVPAASLLALFATLAGKGFEQSGAGRA</sequence>
<evidence type="ECO:0000313" key="7">
    <source>
        <dbReference type="EMBL" id="ORB60986.1"/>
    </source>
</evidence>
<dbReference type="GO" id="GO:0016020">
    <property type="term" value="C:membrane"/>
    <property type="evidence" value="ECO:0007669"/>
    <property type="project" value="UniProtKB-SubCell"/>
</dbReference>
<dbReference type="InterPro" id="IPR032808">
    <property type="entry name" value="DoxX"/>
</dbReference>
<dbReference type="EMBL" id="MVII01000001">
    <property type="protein sequence ID" value="ORB60986.1"/>
    <property type="molecule type" value="Genomic_DNA"/>
</dbReference>
<evidence type="ECO:0000256" key="6">
    <source>
        <dbReference type="SAM" id="SignalP"/>
    </source>
</evidence>
<feature type="chain" id="PRO_5030033868" description="DoxX family protein" evidence="6">
    <location>
        <begin position="24"/>
        <end position="125"/>
    </location>
</feature>
<evidence type="ECO:0000256" key="4">
    <source>
        <dbReference type="ARBA" id="ARBA00023136"/>
    </source>
</evidence>
<dbReference type="STRING" id="1578165.BKG68_07085"/>
<evidence type="ECO:0000256" key="2">
    <source>
        <dbReference type="ARBA" id="ARBA00022692"/>
    </source>
</evidence>
<dbReference type="OrthoDB" id="4377071at2"/>
<feature type="transmembrane region" description="Helical" evidence="5">
    <location>
        <begin position="96"/>
        <end position="114"/>
    </location>
</feature>
<keyword evidence="6" id="KW-0732">Signal</keyword>
<dbReference type="RefSeq" id="WP_083013356.1">
    <property type="nucleotide sequence ID" value="NZ_CP010271.1"/>
</dbReference>
<accession>A0A1S4VMP0</accession>
<keyword evidence="4 5" id="KW-0472">Membrane</keyword>
<keyword evidence="2 5" id="KW-0812">Transmembrane</keyword>
<evidence type="ECO:0000256" key="5">
    <source>
        <dbReference type="SAM" id="Phobius"/>
    </source>
</evidence>
<dbReference type="KEGG" id="msao:MYCSP_12080"/>
<dbReference type="AlphaFoldDB" id="A0A1S4VMP0"/>
<name>A0A1S4VMP0_9MYCO</name>
<dbReference type="Pfam" id="PF13564">
    <property type="entry name" value="DoxX_2"/>
    <property type="match status" value="1"/>
</dbReference>
<reference evidence="7 8" key="1">
    <citation type="submission" date="2016-12" db="EMBL/GenBank/DDBJ databases">
        <title>The new phylogeny of genus Mycobacterium.</title>
        <authorList>
            <person name="Tortoli E."/>
            <person name="Trovato A."/>
            <person name="Cirillo D.M."/>
        </authorList>
    </citation>
    <scope>NUCLEOTIDE SEQUENCE [LARGE SCALE GENOMIC DNA]</scope>
    <source>
        <strain evidence="7 8">CCUG 66554</strain>
    </source>
</reference>
<comment type="subcellular location">
    <subcellularLocation>
        <location evidence="1">Membrane</location>
        <topology evidence="1">Multi-pass membrane protein</topology>
    </subcellularLocation>
</comment>
<dbReference type="Proteomes" id="UP000192434">
    <property type="component" value="Unassembled WGS sequence"/>
</dbReference>
<evidence type="ECO:0000313" key="8">
    <source>
        <dbReference type="Proteomes" id="UP000192434"/>
    </source>
</evidence>
<gene>
    <name evidence="7" type="ORF">BST43_00570</name>
</gene>